<keyword evidence="3" id="KW-0808">Transferase</keyword>
<dbReference type="InterPro" id="IPR015422">
    <property type="entry name" value="PyrdxlP-dep_Trfase_small"/>
</dbReference>
<proteinExistence type="inferred from homology"/>
<comment type="similarity">
    <text evidence="1 2">Belongs to the DegT/DnrJ/EryC1 family.</text>
</comment>
<dbReference type="CDD" id="cd00616">
    <property type="entry name" value="AHBA_syn"/>
    <property type="match status" value="1"/>
</dbReference>
<reference evidence="3 4" key="1">
    <citation type="submission" date="2022-01" db="EMBL/GenBank/DDBJ databases">
        <title>Flavihumibacter sp. nov., isolated from sediment of a river.</title>
        <authorList>
            <person name="Liu H."/>
        </authorList>
    </citation>
    <scope>NUCLEOTIDE SEQUENCE [LARGE SCALE GENOMIC DNA]</scope>
    <source>
        <strain evidence="3 4">RY-1</strain>
    </source>
</reference>
<name>A0ABS9BHS3_9BACT</name>
<keyword evidence="3" id="KW-0032">Aminotransferase</keyword>
<keyword evidence="4" id="KW-1185">Reference proteome</keyword>
<dbReference type="Gene3D" id="3.90.1150.10">
    <property type="entry name" value="Aspartate Aminotransferase, domain 1"/>
    <property type="match status" value="1"/>
</dbReference>
<evidence type="ECO:0000256" key="1">
    <source>
        <dbReference type="ARBA" id="ARBA00037999"/>
    </source>
</evidence>
<protein>
    <submittedName>
        <fullName evidence="3">DegT/DnrJ/EryC1/StrS family aminotransferase</fullName>
    </submittedName>
</protein>
<dbReference type="InterPro" id="IPR015421">
    <property type="entry name" value="PyrdxlP-dep_Trfase_major"/>
</dbReference>
<organism evidence="3 4">
    <name type="scientific">Flavihumibacter fluminis</name>
    <dbReference type="NCBI Taxonomy" id="2909236"/>
    <lineage>
        <taxon>Bacteria</taxon>
        <taxon>Pseudomonadati</taxon>
        <taxon>Bacteroidota</taxon>
        <taxon>Chitinophagia</taxon>
        <taxon>Chitinophagales</taxon>
        <taxon>Chitinophagaceae</taxon>
        <taxon>Flavihumibacter</taxon>
    </lineage>
</organism>
<evidence type="ECO:0000313" key="4">
    <source>
        <dbReference type="Proteomes" id="UP001200145"/>
    </source>
</evidence>
<dbReference type="Proteomes" id="UP001200145">
    <property type="component" value="Unassembled WGS sequence"/>
</dbReference>
<dbReference type="InterPro" id="IPR000653">
    <property type="entry name" value="DegT/StrS_aminotransferase"/>
</dbReference>
<sequence>MNSFIPVCEPYLAGKEKEYVMDCLETGWISSAGKYVTAFEKEFAAYCGASYAVGVCNGTVALHLALVAMGIGKGDEVIIPNFTMIATAFAVCQTGAMPVFIDADPDTWNIDVSLIEAKITPRTKAILPVSIFGQPCDMDAIQRIASKYKLLILEDAAESHGAVYKGRKTGNLADVTTFSFFANKNLTTGEGGMVLTNDESIYKKLLYYKNLCFPLEGPRNYLHEDIGFNYRMTNIQAAIGLAQVERADYYKSLRIQNAQRYQSFLQDIPGIQFQQTLPDVENVFWMNAILVDESAFGKSRDELMQHLKQKGIDTRLLFVGMNHQPSLRKYGCDTEGYYPVTEQLTKTGLYLPSASNLSEATIRFICDEIIAFSKTAVHV</sequence>
<gene>
    <name evidence="3" type="ORF">L0U88_11600</name>
</gene>
<dbReference type="PANTHER" id="PTHR30244:SF34">
    <property type="entry name" value="DTDP-4-AMINO-4,6-DIDEOXYGALACTOSE TRANSAMINASE"/>
    <property type="match status" value="1"/>
</dbReference>
<accession>A0ABS9BHS3</accession>
<evidence type="ECO:0000256" key="2">
    <source>
        <dbReference type="RuleBase" id="RU004508"/>
    </source>
</evidence>
<dbReference type="Gene3D" id="3.40.640.10">
    <property type="entry name" value="Type I PLP-dependent aspartate aminotransferase-like (Major domain)"/>
    <property type="match status" value="1"/>
</dbReference>
<dbReference type="RefSeq" id="WP_234866228.1">
    <property type="nucleotide sequence ID" value="NZ_JAKEVY010000003.1"/>
</dbReference>
<dbReference type="GO" id="GO:0008483">
    <property type="term" value="F:transaminase activity"/>
    <property type="evidence" value="ECO:0007669"/>
    <property type="project" value="UniProtKB-KW"/>
</dbReference>
<evidence type="ECO:0000313" key="3">
    <source>
        <dbReference type="EMBL" id="MCF1715272.1"/>
    </source>
</evidence>
<dbReference type="PANTHER" id="PTHR30244">
    <property type="entry name" value="TRANSAMINASE"/>
    <property type="match status" value="1"/>
</dbReference>
<comment type="caution">
    <text evidence="3">The sequence shown here is derived from an EMBL/GenBank/DDBJ whole genome shotgun (WGS) entry which is preliminary data.</text>
</comment>
<keyword evidence="2" id="KW-0663">Pyridoxal phosphate</keyword>
<dbReference type="Pfam" id="PF01041">
    <property type="entry name" value="DegT_DnrJ_EryC1"/>
    <property type="match status" value="1"/>
</dbReference>
<dbReference type="SUPFAM" id="SSF53383">
    <property type="entry name" value="PLP-dependent transferases"/>
    <property type="match status" value="1"/>
</dbReference>
<dbReference type="EMBL" id="JAKEVY010000003">
    <property type="protein sequence ID" value="MCF1715272.1"/>
    <property type="molecule type" value="Genomic_DNA"/>
</dbReference>
<dbReference type="PIRSF" id="PIRSF000390">
    <property type="entry name" value="PLP_StrS"/>
    <property type="match status" value="1"/>
</dbReference>
<dbReference type="InterPro" id="IPR015424">
    <property type="entry name" value="PyrdxlP-dep_Trfase"/>
</dbReference>